<keyword evidence="5" id="KW-0521">NADP</keyword>
<dbReference type="InterPro" id="IPR013328">
    <property type="entry name" value="6PGD_dom2"/>
</dbReference>
<dbReference type="InterPro" id="IPR013332">
    <property type="entry name" value="KPR_N"/>
</dbReference>
<dbReference type="EMBL" id="KY000026">
    <property type="protein sequence ID" value="ASK40778.1"/>
    <property type="molecule type" value="Genomic_DNA"/>
</dbReference>
<evidence type="ECO:0000256" key="7">
    <source>
        <dbReference type="ARBA" id="ARBA00048793"/>
    </source>
</evidence>
<keyword evidence="11" id="KW-0614">Plasmid</keyword>
<evidence type="ECO:0000256" key="4">
    <source>
        <dbReference type="ARBA" id="ARBA00022655"/>
    </source>
</evidence>
<evidence type="ECO:0000256" key="8">
    <source>
        <dbReference type="SAM" id="MobiDB-lite"/>
    </source>
</evidence>
<evidence type="ECO:0000313" key="11">
    <source>
        <dbReference type="EMBL" id="ASK40778.1"/>
    </source>
</evidence>
<dbReference type="Gene3D" id="1.10.1040.10">
    <property type="entry name" value="N-(1-d-carboxylethyl)-l-norvaline Dehydrogenase, domain 2"/>
    <property type="match status" value="1"/>
</dbReference>
<feature type="domain" description="Opine dehydrogenase" evidence="9">
    <location>
        <begin position="180"/>
        <end position="321"/>
    </location>
</feature>
<comment type="pathway">
    <text evidence="1">Cofactor biosynthesis; (R)-pantothenate biosynthesis; (R)-pantoate from 3-methyl-2-oxobutanoate: step 2/2.</text>
</comment>
<dbReference type="AlphaFoldDB" id="A0A2Z2PD64"/>
<protein>
    <recommendedName>
        <fullName evidence="3">2-dehydropantoate 2-reductase</fullName>
    </recommendedName>
</protein>
<dbReference type="SUPFAM" id="SSF51735">
    <property type="entry name" value="NAD(P)-binding Rossmann-fold domains"/>
    <property type="match status" value="1"/>
</dbReference>
<name>A0A2Z2PD64_9HYPH</name>
<dbReference type="UniPathway" id="UPA00028">
    <property type="reaction ID" value="UER00004"/>
</dbReference>
<accession>A0A2Z2PD64</accession>
<dbReference type="InterPro" id="IPR003421">
    <property type="entry name" value="Opine_DH"/>
</dbReference>
<dbReference type="InterPro" id="IPR036291">
    <property type="entry name" value="NAD(P)-bd_dom_sf"/>
</dbReference>
<dbReference type="Pfam" id="PF02317">
    <property type="entry name" value="Octopine_DH"/>
    <property type="match status" value="1"/>
</dbReference>
<evidence type="ECO:0000256" key="6">
    <source>
        <dbReference type="ARBA" id="ARBA00023002"/>
    </source>
</evidence>
<dbReference type="SUPFAM" id="SSF48179">
    <property type="entry name" value="6-phosphogluconate dehydrogenase C-terminal domain-like"/>
    <property type="match status" value="1"/>
</dbReference>
<dbReference type="GO" id="GO:0008677">
    <property type="term" value="F:2-dehydropantoate 2-reductase activity"/>
    <property type="evidence" value="ECO:0007669"/>
    <property type="project" value="UniProtKB-EC"/>
</dbReference>
<dbReference type="GO" id="GO:0015940">
    <property type="term" value="P:pantothenate biosynthetic process"/>
    <property type="evidence" value="ECO:0007669"/>
    <property type="project" value="UniProtKB-UniPathway"/>
</dbReference>
<dbReference type="InterPro" id="IPR051729">
    <property type="entry name" value="Opine/Lysopine_DH"/>
</dbReference>
<evidence type="ECO:0000256" key="3">
    <source>
        <dbReference type="ARBA" id="ARBA00019465"/>
    </source>
</evidence>
<proteinExistence type="inferred from homology"/>
<dbReference type="Pfam" id="PF02558">
    <property type="entry name" value="ApbA"/>
    <property type="match status" value="1"/>
</dbReference>
<evidence type="ECO:0000256" key="1">
    <source>
        <dbReference type="ARBA" id="ARBA00004994"/>
    </source>
</evidence>
<organism evidence="11">
    <name type="scientific">Agrobacterium genomosp. 6</name>
    <dbReference type="NCBI Taxonomy" id="1183411"/>
    <lineage>
        <taxon>Bacteria</taxon>
        <taxon>Pseudomonadati</taxon>
        <taxon>Pseudomonadota</taxon>
        <taxon>Alphaproteobacteria</taxon>
        <taxon>Hyphomicrobiales</taxon>
        <taxon>Rhizobiaceae</taxon>
        <taxon>Rhizobium/Agrobacterium group</taxon>
        <taxon>Agrobacterium</taxon>
        <taxon>Agrobacterium tumefaciens complex</taxon>
    </lineage>
</organism>
<dbReference type="PANTHER" id="PTHR38015:SF1">
    <property type="entry name" value="OPINE DEHYDROGENASE DOMAIN-CONTAINING PROTEIN"/>
    <property type="match status" value="1"/>
</dbReference>
<feature type="region of interest" description="Disordered" evidence="8">
    <location>
        <begin position="351"/>
        <end position="372"/>
    </location>
</feature>
<feature type="domain" description="Ketopantoate reductase N-terminal" evidence="10">
    <location>
        <begin position="3"/>
        <end position="100"/>
    </location>
</feature>
<evidence type="ECO:0000259" key="10">
    <source>
        <dbReference type="Pfam" id="PF02558"/>
    </source>
</evidence>
<reference evidence="11" key="1">
    <citation type="submission" date="2016-10" db="EMBL/GenBank/DDBJ databases">
        <title>Agrobacterium Ti plasmids: Classification based on T-DNA and Vir regions organization.</title>
        <authorList>
            <person name="Nabi N."/>
            <person name="Vial L."/>
            <person name="Ben Hafsa A."/>
            <person name="Chapulliot D."/>
            <person name="Berard A."/>
            <person name="Chauveau A."/>
            <person name="Le Paslier M.-C."/>
            <person name="Harzallah Skhiri F."/>
            <person name="Brunel D."/>
            <person name="Nesme X."/>
            <person name="Chaouachi M."/>
        </authorList>
    </citation>
    <scope>NUCLEOTIDE SEQUENCE</scope>
    <source>
        <strain evidence="11">CFBP1873</strain>
        <plasmid evidence="11">pTi_CFBP1873</plasmid>
    </source>
</reference>
<dbReference type="InterPro" id="IPR008927">
    <property type="entry name" value="6-PGluconate_DH-like_C_sf"/>
</dbReference>
<geneLocation type="plasmid" evidence="11">
    <name>pTi_CFBP1873</name>
</geneLocation>
<dbReference type="PANTHER" id="PTHR38015">
    <property type="entry name" value="BLR6086 PROTEIN"/>
    <property type="match status" value="1"/>
</dbReference>
<comment type="catalytic activity">
    <reaction evidence="7">
        <text>(R)-pantoate + NADP(+) = 2-dehydropantoate + NADPH + H(+)</text>
        <dbReference type="Rhea" id="RHEA:16233"/>
        <dbReference type="ChEBI" id="CHEBI:11561"/>
        <dbReference type="ChEBI" id="CHEBI:15378"/>
        <dbReference type="ChEBI" id="CHEBI:15980"/>
        <dbReference type="ChEBI" id="CHEBI:57783"/>
        <dbReference type="ChEBI" id="CHEBI:58349"/>
        <dbReference type="EC" id="1.1.1.169"/>
    </reaction>
</comment>
<sequence>MRVGIAGAGAIAMGYAAFLDKQGHSASVWSPSGRGTAELTKGTPLSIAGAIEGEFQPDICESAEKLAENDVVVLALPAYGHRSVLEALIPFIRENHTIIISGHLSFASLFLARRLADRGIEIPIVAWSTTVLTSKQRGVNTFNVGTIRDKVDMATVPVRLADAGLATCTTLFGDRFNLKDDVLTIALSNLNPQNHLAVALCNLTRIERGETWGQNTYITYAVGNLIEALDRERVAIASAFGKEVRTVFDHYQLTHGVTSGNVGEAAAAITARGNDPMGPKSLDTRYILEDVPFGLTPTLFLAELAGVNAPLHQSGVNIISACYGRDLAQGNDLLNECGPLTRENLTERVANGFSPDNTVQRDEQAGSVAQVH</sequence>
<comment type="similarity">
    <text evidence="2">Belongs to the lysopine/nopaline/octopine/opine/vitopine dehydrogenases family.</text>
</comment>
<keyword evidence="6" id="KW-0560">Oxidoreductase</keyword>
<evidence type="ECO:0000256" key="2">
    <source>
        <dbReference type="ARBA" id="ARBA00008730"/>
    </source>
</evidence>
<dbReference type="RefSeq" id="WP_012477963.1">
    <property type="nucleotide sequence ID" value="NZ_KY000026.1"/>
</dbReference>
<dbReference type="Gene3D" id="3.40.50.720">
    <property type="entry name" value="NAD(P)-binding Rossmann-like Domain"/>
    <property type="match status" value="1"/>
</dbReference>
<keyword evidence="4" id="KW-0566">Pantothenate biosynthesis</keyword>
<evidence type="ECO:0000256" key="5">
    <source>
        <dbReference type="ARBA" id="ARBA00022857"/>
    </source>
</evidence>
<evidence type="ECO:0000259" key="9">
    <source>
        <dbReference type="Pfam" id="PF02317"/>
    </source>
</evidence>